<evidence type="ECO:0000313" key="2">
    <source>
        <dbReference type="Proteomes" id="UP001162483"/>
    </source>
</evidence>
<evidence type="ECO:0000313" key="1">
    <source>
        <dbReference type="EMBL" id="CAI9567996.1"/>
    </source>
</evidence>
<proteinExistence type="predicted"/>
<sequence>MTLVYTRNIELKFKEVRSLQFSSGRGPNRVCPSVCPLTLGVPIKVLLYISCPHQSAPLHQVPHHIATLHQVFPSECPLTLKVPFSIIFPHQSVLLHYIPQQSAPFHHVPIRVPLSTVCAHLCPLT</sequence>
<reference evidence="1" key="1">
    <citation type="submission" date="2023-05" db="EMBL/GenBank/DDBJ databases">
        <authorList>
            <person name="Stuckert A."/>
        </authorList>
    </citation>
    <scope>NUCLEOTIDE SEQUENCE</scope>
</reference>
<gene>
    <name evidence="1" type="ORF">SPARVUS_LOCUS6631747</name>
</gene>
<protein>
    <submittedName>
        <fullName evidence="1">Uncharacterized protein</fullName>
    </submittedName>
</protein>
<dbReference type="EMBL" id="CATNWA010014140">
    <property type="protein sequence ID" value="CAI9567996.1"/>
    <property type="molecule type" value="Genomic_DNA"/>
</dbReference>
<name>A0ABN9D8R6_9NEOB</name>
<keyword evidence="2" id="KW-1185">Reference proteome</keyword>
<organism evidence="1 2">
    <name type="scientific">Staurois parvus</name>
    <dbReference type="NCBI Taxonomy" id="386267"/>
    <lineage>
        <taxon>Eukaryota</taxon>
        <taxon>Metazoa</taxon>
        <taxon>Chordata</taxon>
        <taxon>Craniata</taxon>
        <taxon>Vertebrata</taxon>
        <taxon>Euteleostomi</taxon>
        <taxon>Amphibia</taxon>
        <taxon>Batrachia</taxon>
        <taxon>Anura</taxon>
        <taxon>Neobatrachia</taxon>
        <taxon>Ranoidea</taxon>
        <taxon>Ranidae</taxon>
        <taxon>Staurois</taxon>
    </lineage>
</organism>
<accession>A0ABN9D8R6</accession>
<dbReference type="Proteomes" id="UP001162483">
    <property type="component" value="Unassembled WGS sequence"/>
</dbReference>
<comment type="caution">
    <text evidence="1">The sequence shown here is derived from an EMBL/GenBank/DDBJ whole genome shotgun (WGS) entry which is preliminary data.</text>
</comment>